<proteinExistence type="predicted"/>
<reference evidence="2 3" key="1">
    <citation type="submission" date="2013-07" db="EMBL/GenBank/DDBJ databases">
        <title>Comparative Genomic and Metabolomic Analysis of Twelve Strains of Pseudoalteromonas luteoviolacea.</title>
        <authorList>
            <person name="Vynne N.G."/>
            <person name="Mansson M."/>
            <person name="Gram L."/>
        </authorList>
    </citation>
    <scope>NUCLEOTIDE SEQUENCE [LARGE SCALE GENOMIC DNA]</scope>
    <source>
        <strain evidence="2 3">DSM 6061</strain>
    </source>
</reference>
<keyword evidence="1" id="KW-0732">Signal</keyword>
<gene>
    <name evidence="2" type="ORF">N475_17720</name>
</gene>
<evidence type="ECO:0000313" key="3">
    <source>
        <dbReference type="Proteomes" id="UP000076643"/>
    </source>
</evidence>
<dbReference type="RefSeq" id="WP_081215918.1">
    <property type="nucleotide sequence ID" value="NZ_AQHB01000027.1"/>
</dbReference>
<protein>
    <recommendedName>
        <fullName evidence="4">Lipoprotein</fullName>
    </recommendedName>
</protein>
<name>A0A161XVJ1_9GAMM</name>
<keyword evidence="3" id="KW-1185">Reference proteome</keyword>
<dbReference type="EMBL" id="AUYB01000109">
    <property type="protein sequence ID" value="KZN36235.1"/>
    <property type="molecule type" value="Genomic_DNA"/>
</dbReference>
<feature type="chain" id="PRO_5007829305" description="Lipoprotein" evidence="1">
    <location>
        <begin position="20"/>
        <end position="344"/>
    </location>
</feature>
<evidence type="ECO:0008006" key="4">
    <source>
        <dbReference type="Google" id="ProtNLM"/>
    </source>
</evidence>
<feature type="signal peptide" evidence="1">
    <location>
        <begin position="1"/>
        <end position="19"/>
    </location>
</feature>
<evidence type="ECO:0000256" key="1">
    <source>
        <dbReference type="SAM" id="SignalP"/>
    </source>
</evidence>
<comment type="caution">
    <text evidence="2">The sequence shown here is derived from an EMBL/GenBank/DDBJ whole genome shotgun (WGS) entry which is preliminary data.</text>
</comment>
<accession>A0A161XVJ1</accession>
<dbReference type="Proteomes" id="UP000076643">
    <property type="component" value="Unassembled WGS sequence"/>
</dbReference>
<sequence length="344" mass="39998">MLKSFVVLFASFILLLLNACSEQKQQLSFEEFTESSKALNWLTQNQQERQRQASSVMPFDDAYLKTRHELLYSIDTANLTSEQEDALDYLKIQERYPERFLVWPAYFNVLERAQGIVTDKALDEWLQLVIERLNKGRESNIVLNRLERNQLLDFLETSHYGSEQKNVLTRFLRAYKVRSNIGLHQLPNGKEWYQSKMNFYLGQAVDPNELLTALSKQAERVPGKIEVALTSHINISKPVVLEMVERYCDAKEGYNWRDGYIDIKQTLLLCKQDIPESVYQWMVTVVQVDVGIHLYAWSQQQAMHRLQSRLALNDVQAYAILKNIVFHPATSMAILPNIKAFEAL</sequence>
<dbReference type="AlphaFoldDB" id="A0A161XVJ1"/>
<dbReference type="PATRIC" id="fig|1365250.3.peg.3144"/>
<evidence type="ECO:0000313" key="2">
    <source>
        <dbReference type="EMBL" id="KZN36235.1"/>
    </source>
</evidence>
<organism evidence="2 3">
    <name type="scientific">Pseudoalteromonas luteoviolacea DSM 6061</name>
    <dbReference type="NCBI Taxonomy" id="1365250"/>
    <lineage>
        <taxon>Bacteria</taxon>
        <taxon>Pseudomonadati</taxon>
        <taxon>Pseudomonadota</taxon>
        <taxon>Gammaproteobacteria</taxon>
        <taxon>Alteromonadales</taxon>
        <taxon>Pseudoalteromonadaceae</taxon>
        <taxon>Pseudoalteromonas</taxon>
    </lineage>
</organism>